<evidence type="ECO:0000256" key="5">
    <source>
        <dbReference type="ARBA" id="ARBA00030497"/>
    </source>
</evidence>
<name>C4JGR4_UNCRE</name>
<dbReference type="Gene3D" id="3.30.1360.20">
    <property type="entry name" value="Transcriptional coactivator/pterin dehydratase"/>
    <property type="match status" value="1"/>
</dbReference>
<dbReference type="OrthoDB" id="277398at2759"/>
<evidence type="ECO:0000256" key="1">
    <source>
        <dbReference type="ARBA" id="ARBA00001554"/>
    </source>
</evidence>
<evidence type="ECO:0000256" key="6">
    <source>
        <dbReference type="SAM" id="MobiDB-lite"/>
    </source>
</evidence>
<gene>
    <name evidence="7" type="ORF">UREG_02576</name>
</gene>
<feature type="compositionally biased region" description="Polar residues" evidence="6">
    <location>
        <begin position="153"/>
        <end position="167"/>
    </location>
</feature>
<organism evidence="7 8">
    <name type="scientific">Uncinocarpus reesii (strain UAMH 1704)</name>
    <dbReference type="NCBI Taxonomy" id="336963"/>
    <lineage>
        <taxon>Eukaryota</taxon>
        <taxon>Fungi</taxon>
        <taxon>Dikarya</taxon>
        <taxon>Ascomycota</taxon>
        <taxon>Pezizomycotina</taxon>
        <taxon>Eurotiomycetes</taxon>
        <taxon>Eurotiomycetidae</taxon>
        <taxon>Onygenales</taxon>
        <taxon>Onygenaceae</taxon>
        <taxon>Uncinocarpus</taxon>
    </lineage>
</organism>
<dbReference type="VEuPathDB" id="FungiDB:UREG_02576"/>
<dbReference type="EMBL" id="CH476615">
    <property type="protein sequence ID" value="EEP77727.1"/>
    <property type="molecule type" value="Genomic_DNA"/>
</dbReference>
<feature type="region of interest" description="Disordered" evidence="6">
    <location>
        <begin position="148"/>
        <end position="180"/>
    </location>
</feature>
<evidence type="ECO:0000256" key="3">
    <source>
        <dbReference type="ARBA" id="ARBA00013252"/>
    </source>
</evidence>
<evidence type="ECO:0000313" key="7">
    <source>
        <dbReference type="EMBL" id="EEP77727.1"/>
    </source>
</evidence>
<dbReference type="AlphaFoldDB" id="C4JGR4"/>
<dbReference type="GO" id="GO:0008124">
    <property type="term" value="F:4-alpha-hydroxytetrahydrobiopterin dehydratase activity"/>
    <property type="evidence" value="ECO:0007669"/>
    <property type="project" value="UniProtKB-EC"/>
</dbReference>
<dbReference type="HOGENOM" id="CLU_991092_0_0_1"/>
<reference evidence="8" key="1">
    <citation type="journal article" date="2009" name="Genome Res.">
        <title>Comparative genomic analyses of the human fungal pathogens Coccidioides and their relatives.</title>
        <authorList>
            <person name="Sharpton T.J."/>
            <person name="Stajich J.E."/>
            <person name="Rounsley S.D."/>
            <person name="Gardner M.J."/>
            <person name="Wortman J.R."/>
            <person name="Jordar V.S."/>
            <person name="Maiti R."/>
            <person name="Kodira C.D."/>
            <person name="Neafsey D.E."/>
            <person name="Zeng Q."/>
            <person name="Hung C.-Y."/>
            <person name="McMahan C."/>
            <person name="Muszewska A."/>
            <person name="Grynberg M."/>
            <person name="Mandel M.A."/>
            <person name="Kellner E.M."/>
            <person name="Barker B.M."/>
            <person name="Galgiani J.N."/>
            <person name="Orbach M.J."/>
            <person name="Kirkland T.N."/>
            <person name="Cole G.T."/>
            <person name="Henn M.R."/>
            <person name="Birren B.W."/>
            <person name="Taylor J.W."/>
        </authorList>
    </citation>
    <scope>NUCLEOTIDE SEQUENCE [LARGE SCALE GENOMIC DNA]</scope>
    <source>
        <strain evidence="8">UAMH 1704</strain>
    </source>
</reference>
<evidence type="ECO:0000256" key="4">
    <source>
        <dbReference type="ARBA" id="ARBA00023239"/>
    </source>
</evidence>
<dbReference type="RefSeq" id="XP_002543060.1">
    <property type="nucleotide sequence ID" value="XM_002543014.1"/>
</dbReference>
<dbReference type="PANTHER" id="PTHR12599">
    <property type="entry name" value="PTERIN-4-ALPHA-CARBINOLAMINE DEHYDRATASE"/>
    <property type="match status" value="1"/>
</dbReference>
<sequence length="281" mass="30914">MPVVQAAVIDLQSSCSQRQRSPMKGFTVVGHSSKHPLPSSSSPSGNAIPSVVMQKNLIDPRIDASCAKDQDHGHQPRPVPRRAASSIWLTDPKPGRSQRDIASLKQPTASHDSKQIACLRMASGRLTLRSHFWQKPLSLRSVVARSSRSLPATMSSPAPNTNQSRRISASTSPPASSPASKVAVQYSEGCDPSIAQPDLDVLLGKETGRWELCQDARGIRREYRFKSFKKAWIYNKVSITWTTHRPRGLSLKDLKMAKFCDEQAAVHEEIVVPPPLPEQSQ</sequence>
<protein>
    <recommendedName>
        <fullName evidence="3">4a-hydroxytetrahydrobiopterin dehydratase</fullName>
        <ecNumber evidence="3">4.2.1.96</ecNumber>
    </recommendedName>
    <alternativeName>
        <fullName evidence="5">4-alpha-hydroxy-tetrahydropterin dehydratase</fullName>
    </alternativeName>
</protein>
<dbReference type="InterPro" id="IPR036428">
    <property type="entry name" value="PCD_sf"/>
</dbReference>
<dbReference type="STRING" id="336963.C4JGR4"/>
<dbReference type="SUPFAM" id="SSF55248">
    <property type="entry name" value="PCD-like"/>
    <property type="match status" value="1"/>
</dbReference>
<proteinExistence type="inferred from homology"/>
<dbReference type="InterPro" id="IPR001533">
    <property type="entry name" value="Pterin_deHydtase"/>
</dbReference>
<dbReference type="eggNOG" id="KOG4073">
    <property type="taxonomic scope" value="Eukaryota"/>
</dbReference>
<dbReference type="Pfam" id="PF01329">
    <property type="entry name" value="Pterin_4a"/>
    <property type="match status" value="1"/>
</dbReference>
<dbReference type="PANTHER" id="PTHR12599:SF0">
    <property type="entry name" value="PTERIN-4-ALPHA-CARBINOLAMINE DEHYDRATASE"/>
    <property type="match status" value="1"/>
</dbReference>
<keyword evidence="4" id="KW-0456">Lyase</keyword>
<dbReference type="InParanoid" id="C4JGR4"/>
<dbReference type="CDD" id="cd00488">
    <property type="entry name" value="PCD_DCoH"/>
    <property type="match status" value="1"/>
</dbReference>
<dbReference type="GeneID" id="8441947"/>
<feature type="compositionally biased region" description="Low complexity" evidence="6">
    <location>
        <begin position="168"/>
        <end position="180"/>
    </location>
</feature>
<comment type="similarity">
    <text evidence="2">Belongs to the pterin-4-alpha-carbinolamine dehydratase family.</text>
</comment>
<comment type="catalytic activity">
    <reaction evidence="1">
        <text>(4aS,6R)-4a-hydroxy-L-erythro-5,6,7,8-tetrahydrobiopterin = (6R)-L-erythro-6,7-dihydrobiopterin + H2O</text>
        <dbReference type="Rhea" id="RHEA:11920"/>
        <dbReference type="ChEBI" id="CHEBI:15377"/>
        <dbReference type="ChEBI" id="CHEBI:15642"/>
        <dbReference type="ChEBI" id="CHEBI:43120"/>
        <dbReference type="EC" id="4.2.1.96"/>
    </reaction>
</comment>
<dbReference type="Proteomes" id="UP000002058">
    <property type="component" value="Unassembled WGS sequence"/>
</dbReference>
<feature type="region of interest" description="Disordered" evidence="6">
    <location>
        <begin position="66"/>
        <end position="110"/>
    </location>
</feature>
<dbReference type="GO" id="GO:0006729">
    <property type="term" value="P:tetrahydrobiopterin biosynthetic process"/>
    <property type="evidence" value="ECO:0007669"/>
    <property type="project" value="InterPro"/>
</dbReference>
<dbReference type="EC" id="4.2.1.96" evidence="3"/>
<evidence type="ECO:0000256" key="2">
    <source>
        <dbReference type="ARBA" id="ARBA00006472"/>
    </source>
</evidence>
<keyword evidence="8" id="KW-1185">Reference proteome</keyword>
<evidence type="ECO:0000313" key="8">
    <source>
        <dbReference type="Proteomes" id="UP000002058"/>
    </source>
</evidence>
<dbReference type="KEGG" id="ure:UREG_02576"/>
<accession>C4JGR4</accession>